<reference evidence="2 3" key="1">
    <citation type="submission" date="2019-03" db="EMBL/GenBank/DDBJ databases">
        <title>First draft genome of Liparis tanakae, snailfish: a comprehensive survey of snailfish specific genes.</title>
        <authorList>
            <person name="Kim W."/>
            <person name="Song I."/>
            <person name="Jeong J.-H."/>
            <person name="Kim D."/>
            <person name="Kim S."/>
            <person name="Ryu S."/>
            <person name="Song J.Y."/>
            <person name="Lee S.K."/>
        </authorList>
    </citation>
    <scope>NUCLEOTIDE SEQUENCE [LARGE SCALE GENOMIC DNA]</scope>
    <source>
        <tissue evidence="2">Muscle</tissue>
    </source>
</reference>
<dbReference type="Proteomes" id="UP000314294">
    <property type="component" value="Unassembled WGS sequence"/>
</dbReference>
<proteinExistence type="predicted"/>
<sequence>MVPNWDMGIGPKPGPWGTEAEDVTTAAEGREDMKTSDADLSPRHLLLVDIHRLQDGGMKENMSDSTRLYSIRTPSCTPWSKAEAENANQARELASGFHFIRTAHGERARGGGGIQWLTGWVAL</sequence>
<dbReference type="AlphaFoldDB" id="A0A4Z2IUB9"/>
<protein>
    <submittedName>
        <fullName evidence="2">Uncharacterized protein</fullName>
    </submittedName>
</protein>
<feature type="region of interest" description="Disordered" evidence="1">
    <location>
        <begin position="1"/>
        <end position="38"/>
    </location>
</feature>
<evidence type="ECO:0000256" key="1">
    <source>
        <dbReference type="SAM" id="MobiDB-lite"/>
    </source>
</evidence>
<gene>
    <name evidence="2" type="ORF">EYF80_008208</name>
</gene>
<keyword evidence="3" id="KW-1185">Reference proteome</keyword>
<dbReference type="EMBL" id="SRLO01000046">
    <property type="protein sequence ID" value="TNN81436.1"/>
    <property type="molecule type" value="Genomic_DNA"/>
</dbReference>
<feature type="compositionally biased region" description="Basic and acidic residues" evidence="1">
    <location>
        <begin position="28"/>
        <end position="38"/>
    </location>
</feature>
<comment type="caution">
    <text evidence="2">The sequence shown here is derived from an EMBL/GenBank/DDBJ whole genome shotgun (WGS) entry which is preliminary data.</text>
</comment>
<evidence type="ECO:0000313" key="3">
    <source>
        <dbReference type="Proteomes" id="UP000314294"/>
    </source>
</evidence>
<organism evidence="2 3">
    <name type="scientific">Liparis tanakae</name>
    <name type="common">Tanaka's snailfish</name>
    <dbReference type="NCBI Taxonomy" id="230148"/>
    <lineage>
        <taxon>Eukaryota</taxon>
        <taxon>Metazoa</taxon>
        <taxon>Chordata</taxon>
        <taxon>Craniata</taxon>
        <taxon>Vertebrata</taxon>
        <taxon>Euteleostomi</taxon>
        <taxon>Actinopterygii</taxon>
        <taxon>Neopterygii</taxon>
        <taxon>Teleostei</taxon>
        <taxon>Neoteleostei</taxon>
        <taxon>Acanthomorphata</taxon>
        <taxon>Eupercaria</taxon>
        <taxon>Perciformes</taxon>
        <taxon>Cottioidei</taxon>
        <taxon>Cottales</taxon>
        <taxon>Liparidae</taxon>
        <taxon>Liparis</taxon>
    </lineage>
</organism>
<evidence type="ECO:0000313" key="2">
    <source>
        <dbReference type="EMBL" id="TNN81436.1"/>
    </source>
</evidence>
<accession>A0A4Z2IUB9</accession>
<name>A0A4Z2IUB9_9TELE</name>